<sequence length="73" mass="8614">MKLNGEKKNGRKKRGILATQNVHEEAQVWFETIRVPYGRYVFRSSVRIVFVVWRFLGGDFLVGSERKILFLEI</sequence>
<dbReference type="Proteomes" id="UP000230233">
    <property type="component" value="Chromosome II"/>
</dbReference>
<proteinExistence type="predicted"/>
<protein>
    <submittedName>
        <fullName evidence="1">Uncharacterized protein</fullName>
    </submittedName>
</protein>
<gene>
    <name evidence="1" type="primary">Cnig_chr_II.g7910</name>
    <name evidence="1" type="ORF">B9Z55_007910</name>
</gene>
<name>A0A2G5VC35_9PELO</name>
<evidence type="ECO:0000313" key="1">
    <source>
        <dbReference type="EMBL" id="PIC49241.1"/>
    </source>
</evidence>
<evidence type="ECO:0000313" key="2">
    <source>
        <dbReference type="Proteomes" id="UP000230233"/>
    </source>
</evidence>
<dbReference type="AlphaFoldDB" id="A0A2G5VC35"/>
<comment type="caution">
    <text evidence="1">The sequence shown here is derived from an EMBL/GenBank/DDBJ whole genome shotgun (WGS) entry which is preliminary data.</text>
</comment>
<reference evidence="2" key="1">
    <citation type="submission" date="2017-10" db="EMBL/GenBank/DDBJ databases">
        <title>Rapid genome shrinkage in a self-fertile nematode reveals novel sperm competition proteins.</title>
        <authorList>
            <person name="Yin D."/>
            <person name="Schwarz E.M."/>
            <person name="Thomas C.G."/>
            <person name="Felde R.L."/>
            <person name="Korf I.F."/>
            <person name="Cutter A.D."/>
            <person name="Schartner C.M."/>
            <person name="Ralston E.J."/>
            <person name="Meyer B.J."/>
            <person name="Haag E.S."/>
        </authorList>
    </citation>
    <scope>NUCLEOTIDE SEQUENCE [LARGE SCALE GENOMIC DNA]</scope>
    <source>
        <strain evidence="2">JU1422</strain>
    </source>
</reference>
<organism evidence="1 2">
    <name type="scientific">Caenorhabditis nigoni</name>
    <dbReference type="NCBI Taxonomy" id="1611254"/>
    <lineage>
        <taxon>Eukaryota</taxon>
        <taxon>Metazoa</taxon>
        <taxon>Ecdysozoa</taxon>
        <taxon>Nematoda</taxon>
        <taxon>Chromadorea</taxon>
        <taxon>Rhabditida</taxon>
        <taxon>Rhabditina</taxon>
        <taxon>Rhabditomorpha</taxon>
        <taxon>Rhabditoidea</taxon>
        <taxon>Rhabditidae</taxon>
        <taxon>Peloderinae</taxon>
        <taxon>Caenorhabditis</taxon>
    </lineage>
</organism>
<dbReference type="EMBL" id="PDUG01000002">
    <property type="protein sequence ID" value="PIC49241.1"/>
    <property type="molecule type" value="Genomic_DNA"/>
</dbReference>
<keyword evidence="2" id="KW-1185">Reference proteome</keyword>
<accession>A0A2G5VC35</accession>